<evidence type="ECO:0000256" key="2">
    <source>
        <dbReference type="SAM" id="Phobius"/>
    </source>
</evidence>
<feature type="region of interest" description="Disordered" evidence="1">
    <location>
        <begin position="477"/>
        <end position="501"/>
    </location>
</feature>
<feature type="compositionally biased region" description="Acidic residues" evidence="1">
    <location>
        <begin position="477"/>
        <end position="487"/>
    </location>
</feature>
<keyword evidence="2" id="KW-1133">Transmembrane helix</keyword>
<dbReference type="Proteomes" id="UP000614350">
    <property type="component" value="Unassembled WGS sequence"/>
</dbReference>
<keyword evidence="2" id="KW-0812">Transmembrane</keyword>
<dbReference type="EMBL" id="JACSEA010000010">
    <property type="protein sequence ID" value="KAF7390929.1"/>
    <property type="molecule type" value="Genomic_DNA"/>
</dbReference>
<feature type="region of interest" description="Disordered" evidence="1">
    <location>
        <begin position="314"/>
        <end position="374"/>
    </location>
</feature>
<protein>
    <submittedName>
        <fullName evidence="3">Uncharacterized protein</fullName>
    </submittedName>
</protein>
<dbReference type="AlphaFoldDB" id="A0A834JQ89"/>
<accession>A0A834JQ89</accession>
<organism evidence="3 4">
    <name type="scientific">Vespula vulgaris</name>
    <name type="common">Yellow jacket</name>
    <name type="synonym">Wasp</name>
    <dbReference type="NCBI Taxonomy" id="7454"/>
    <lineage>
        <taxon>Eukaryota</taxon>
        <taxon>Metazoa</taxon>
        <taxon>Ecdysozoa</taxon>
        <taxon>Arthropoda</taxon>
        <taxon>Hexapoda</taxon>
        <taxon>Insecta</taxon>
        <taxon>Pterygota</taxon>
        <taxon>Neoptera</taxon>
        <taxon>Endopterygota</taxon>
        <taxon>Hymenoptera</taxon>
        <taxon>Apocrita</taxon>
        <taxon>Aculeata</taxon>
        <taxon>Vespoidea</taxon>
        <taxon>Vespidae</taxon>
        <taxon>Vespinae</taxon>
        <taxon>Vespula</taxon>
    </lineage>
</organism>
<evidence type="ECO:0000313" key="3">
    <source>
        <dbReference type="EMBL" id="KAF7390929.1"/>
    </source>
</evidence>
<sequence length="561" mass="63239">MFSQVDCQQVFTSLSFPLKLSLIIRYSSLPRSCHSAGLDGTGMSEGGTGVPLSSPYCPDNTLPLLETVSEDQEIHARRNNAIDEKNTHRIVIGSEELVGRDIDNVVRQRINALEKSPKVVRSTALIIKTSKVPAVKPSLASVSFSSSSSLLSPTSTTSITPIIAATTTITTPITTRTTTTATTTSLTLKKHVSNGSVSTTKTKRNVDVPDGTAINSIRDDFCQVRKVQSQYDCNTETTIRDSKKITKTATTSISNFNSKGSTTTTNGCVYYDHRQSSQDDDRNGIDSILKSVGQHEGEANDYYFRDSFDHSSSESQLLDASGKPHSRSVTPVPKMQKLQNSKLCLQQKHQHQHQHQQQQQHHQQQLQQQQSHLARRFQGKLRHRSLRILRRFVPAFMLALTVFFISLVLIFETDATIFNSLRKTPEMVALRNQYYVPLKEFLRTNFSSVPSRRFRVTELRACVGTITMITMIMNDDDDDHDDDNNDDNDQKNSLHDDDDCDDKTSTQEEFVVKIQVFFFASFIYDFPTKSSLIVRSYFVNLENVKVRDKWNDRKSFDPVPS</sequence>
<evidence type="ECO:0000313" key="4">
    <source>
        <dbReference type="Proteomes" id="UP000614350"/>
    </source>
</evidence>
<evidence type="ECO:0000256" key="1">
    <source>
        <dbReference type="SAM" id="MobiDB-lite"/>
    </source>
</evidence>
<reference evidence="3" key="1">
    <citation type="journal article" date="2020" name="G3 (Bethesda)">
        <title>High-Quality Assemblies for Three Invasive Social Wasps from the &lt;i&gt;Vespula&lt;/i&gt; Genus.</title>
        <authorList>
            <person name="Harrop T.W.R."/>
            <person name="Guhlin J."/>
            <person name="McLaughlin G.M."/>
            <person name="Permina E."/>
            <person name="Stockwell P."/>
            <person name="Gilligan J."/>
            <person name="Le Lec M.F."/>
            <person name="Gruber M.A.M."/>
            <person name="Quinn O."/>
            <person name="Lovegrove M."/>
            <person name="Duncan E.J."/>
            <person name="Remnant E.J."/>
            <person name="Van Eeckhoven J."/>
            <person name="Graham B."/>
            <person name="Knapp R.A."/>
            <person name="Langford K.W."/>
            <person name="Kronenberg Z."/>
            <person name="Press M.O."/>
            <person name="Eacker S.M."/>
            <person name="Wilson-Rankin E.E."/>
            <person name="Purcell J."/>
            <person name="Lester P.J."/>
            <person name="Dearden P.K."/>
        </authorList>
    </citation>
    <scope>NUCLEOTIDE SEQUENCE</scope>
    <source>
        <strain evidence="3">Marl-1</strain>
    </source>
</reference>
<feature type="transmembrane region" description="Helical" evidence="2">
    <location>
        <begin position="392"/>
        <end position="411"/>
    </location>
</feature>
<comment type="caution">
    <text evidence="3">The sequence shown here is derived from an EMBL/GenBank/DDBJ whole genome shotgun (WGS) entry which is preliminary data.</text>
</comment>
<proteinExistence type="predicted"/>
<feature type="compositionally biased region" description="Low complexity" evidence="1">
    <location>
        <begin position="355"/>
        <end position="370"/>
    </location>
</feature>
<gene>
    <name evidence="3" type="ORF">HZH66_009409</name>
</gene>
<name>A0A834JQ89_VESVU</name>
<keyword evidence="2" id="KW-0472">Membrane</keyword>
<keyword evidence="4" id="KW-1185">Reference proteome</keyword>